<feature type="transmembrane region" description="Helical" evidence="4">
    <location>
        <begin position="280"/>
        <end position="300"/>
    </location>
</feature>
<dbReference type="InterPro" id="IPR011701">
    <property type="entry name" value="MFS"/>
</dbReference>
<dbReference type="Gene3D" id="1.20.1250.20">
    <property type="entry name" value="MFS general substrate transporter like domains"/>
    <property type="match status" value="2"/>
</dbReference>
<dbReference type="RefSeq" id="WP_169571410.1">
    <property type="nucleotide sequence ID" value="NZ_JABBFV010000003.1"/>
</dbReference>
<organism evidence="6 7">
    <name type="scientific">Sphingobium psychrophilum</name>
    <dbReference type="NCBI Taxonomy" id="2728834"/>
    <lineage>
        <taxon>Bacteria</taxon>
        <taxon>Pseudomonadati</taxon>
        <taxon>Pseudomonadota</taxon>
        <taxon>Alphaproteobacteria</taxon>
        <taxon>Sphingomonadales</taxon>
        <taxon>Sphingomonadaceae</taxon>
        <taxon>Sphingobium</taxon>
    </lineage>
</organism>
<evidence type="ECO:0000259" key="5">
    <source>
        <dbReference type="PROSITE" id="PS50850"/>
    </source>
</evidence>
<evidence type="ECO:0000256" key="2">
    <source>
        <dbReference type="ARBA" id="ARBA00022989"/>
    </source>
</evidence>
<dbReference type="GO" id="GO:0022857">
    <property type="term" value="F:transmembrane transporter activity"/>
    <property type="evidence" value="ECO:0007669"/>
    <property type="project" value="InterPro"/>
</dbReference>
<dbReference type="InterPro" id="IPR036259">
    <property type="entry name" value="MFS_trans_sf"/>
</dbReference>
<feature type="domain" description="Major facilitator superfamily (MFS) profile" evidence="5">
    <location>
        <begin position="21"/>
        <end position="424"/>
    </location>
</feature>
<gene>
    <name evidence="6" type="ORF">HHL08_05065</name>
</gene>
<comment type="caution">
    <text evidence="6">The sequence shown here is derived from an EMBL/GenBank/DDBJ whole genome shotgun (WGS) entry which is preliminary data.</text>
</comment>
<feature type="transmembrane region" description="Helical" evidence="4">
    <location>
        <begin position="92"/>
        <end position="111"/>
    </location>
</feature>
<feature type="transmembrane region" description="Helical" evidence="4">
    <location>
        <begin position="12"/>
        <end position="37"/>
    </location>
</feature>
<evidence type="ECO:0000256" key="3">
    <source>
        <dbReference type="ARBA" id="ARBA00023136"/>
    </source>
</evidence>
<dbReference type="AlphaFoldDB" id="A0A7X9ZSS9"/>
<dbReference type="EMBL" id="JABBFV010000003">
    <property type="protein sequence ID" value="NML09519.1"/>
    <property type="molecule type" value="Genomic_DNA"/>
</dbReference>
<dbReference type="Proteomes" id="UP000519023">
    <property type="component" value="Unassembled WGS sequence"/>
</dbReference>
<dbReference type="PANTHER" id="PTHR23528">
    <property type="match status" value="1"/>
</dbReference>
<protein>
    <submittedName>
        <fullName evidence="6">MFS transporter</fullName>
    </submittedName>
</protein>
<feature type="transmembrane region" description="Helical" evidence="4">
    <location>
        <begin position="117"/>
        <end position="139"/>
    </location>
</feature>
<keyword evidence="7" id="KW-1185">Reference proteome</keyword>
<keyword evidence="2 4" id="KW-1133">Transmembrane helix</keyword>
<sequence length="424" mass="44992">MTASPLPEATRPTVSIGFIAIYVLAQFGIWVALLTPVVMTLALRVGDIASEAEKGRWLGIILAIGGFVALVATPVCGALSDRTRSRFGRRRPWLVGGLVVAGAGLLLLGLAPNLLLLGLGWIICQAGFNAMQAGCLPILPDVIPVRWQGRVAGMLGMTSTMGTFAGSWITQYTQGSSLLMFLAPFAITVAAIGALCLILPDRPAQIRLEDGGDDHRRLGPLALLRAIGAPFRDWDFSWAFTSRFLIMMAWSFLLTYQLFFLTDQLSLPRGEAMRVMVKSMAIIATATIAISLIGGFITDWTGRRKPLVFLAATLEAAGFLTIAFAPSVPQFLVGVAMAGIGKGLYFAVDLALLAAILPRPEDSAKDMGVFQIANSLPQSLAPAIAPIILAIGSASGDDYAVLYVVGCGFALLGAITICPVRRSR</sequence>
<dbReference type="CDD" id="cd06174">
    <property type="entry name" value="MFS"/>
    <property type="match status" value="1"/>
</dbReference>
<feature type="transmembrane region" description="Helical" evidence="4">
    <location>
        <begin position="400"/>
        <end position="420"/>
    </location>
</feature>
<feature type="transmembrane region" description="Helical" evidence="4">
    <location>
        <begin position="151"/>
        <end position="172"/>
    </location>
</feature>
<dbReference type="InterPro" id="IPR020846">
    <property type="entry name" value="MFS_dom"/>
</dbReference>
<feature type="transmembrane region" description="Helical" evidence="4">
    <location>
        <begin position="178"/>
        <end position="199"/>
    </location>
</feature>
<evidence type="ECO:0000313" key="6">
    <source>
        <dbReference type="EMBL" id="NML09519.1"/>
    </source>
</evidence>
<keyword evidence="1 4" id="KW-0812">Transmembrane</keyword>
<evidence type="ECO:0000256" key="1">
    <source>
        <dbReference type="ARBA" id="ARBA00022692"/>
    </source>
</evidence>
<name>A0A7X9ZSS9_9SPHN</name>
<dbReference type="PROSITE" id="PS50850">
    <property type="entry name" value="MFS"/>
    <property type="match status" value="1"/>
</dbReference>
<evidence type="ECO:0000313" key="7">
    <source>
        <dbReference type="Proteomes" id="UP000519023"/>
    </source>
</evidence>
<feature type="transmembrane region" description="Helical" evidence="4">
    <location>
        <begin position="331"/>
        <end position="357"/>
    </location>
</feature>
<dbReference type="PANTHER" id="PTHR23528:SF1">
    <property type="entry name" value="MAJOR FACILITATOR SUPERFAMILY (MFS) PROFILE DOMAIN-CONTAINING PROTEIN"/>
    <property type="match status" value="1"/>
</dbReference>
<dbReference type="Pfam" id="PF07690">
    <property type="entry name" value="MFS_1"/>
    <property type="match status" value="1"/>
</dbReference>
<proteinExistence type="predicted"/>
<dbReference type="SUPFAM" id="SSF103473">
    <property type="entry name" value="MFS general substrate transporter"/>
    <property type="match status" value="1"/>
</dbReference>
<accession>A0A7X9ZSS9</accession>
<feature type="transmembrane region" description="Helical" evidence="4">
    <location>
        <begin position="369"/>
        <end position="394"/>
    </location>
</feature>
<keyword evidence="3 4" id="KW-0472">Membrane</keyword>
<feature type="transmembrane region" description="Helical" evidence="4">
    <location>
        <begin position="240"/>
        <end position="260"/>
    </location>
</feature>
<reference evidence="6 7" key="1">
    <citation type="submission" date="2020-04" db="EMBL/GenBank/DDBJ databases">
        <title>Sphingobium sp. AR-3-1 isolated from Arctic soil.</title>
        <authorList>
            <person name="Dahal R.H."/>
            <person name="Chaudhary D.K."/>
        </authorList>
    </citation>
    <scope>NUCLEOTIDE SEQUENCE [LARGE SCALE GENOMIC DNA]</scope>
    <source>
        <strain evidence="6 7">AR-3-1</strain>
    </source>
</reference>
<feature type="transmembrane region" description="Helical" evidence="4">
    <location>
        <begin position="57"/>
        <end position="80"/>
    </location>
</feature>
<feature type="transmembrane region" description="Helical" evidence="4">
    <location>
        <begin position="307"/>
        <end position="325"/>
    </location>
</feature>
<evidence type="ECO:0000256" key="4">
    <source>
        <dbReference type="SAM" id="Phobius"/>
    </source>
</evidence>